<evidence type="ECO:0000313" key="5">
    <source>
        <dbReference type="EMBL" id="KAF6171531.1"/>
    </source>
</evidence>
<keyword evidence="2" id="KW-0805">Transcription regulation</keyword>
<comment type="subcellular location">
    <subcellularLocation>
        <location evidence="1">Nucleus</location>
    </subcellularLocation>
</comment>
<keyword evidence="4" id="KW-0539">Nucleus</keyword>
<sequence>MDKASIIGDAVSYLQKLQTQVKKLKVEITRLESSLKGETAGQQDIVENPKKSQSGESEYLCSKKIVQMDVLKVEDKEFYVRLVCEKGKGVAVLLFRALESLPSFDVLSSNFTTVFERSVLTFSVNVGECGEEMNLSTLKLWLTGALLNQRFEFKIL</sequence>
<protein>
    <submittedName>
        <fullName evidence="5">Uncharacterized protein</fullName>
    </submittedName>
</protein>
<dbReference type="GO" id="GO:0043565">
    <property type="term" value="F:sequence-specific DNA binding"/>
    <property type="evidence" value="ECO:0007669"/>
    <property type="project" value="TreeGrafter"/>
</dbReference>
<reference evidence="5 6" key="1">
    <citation type="journal article" date="2020" name="IScience">
        <title>Genome Sequencing of the Endangered Kingdonia uniflora (Circaeasteraceae, Ranunculales) Reveals Potential Mechanisms of Evolutionary Specialization.</title>
        <authorList>
            <person name="Sun Y."/>
            <person name="Deng T."/>
            <person name="Zhang A."/>
            <person name="Moore M.J."/>
            <person name="Landis J.B."/>
            <person name="Lin N."/>
            <person name="Zhang H."/>
            <person name="Zhang X."/>
            <person name="Huang J."/>
            <person name="Zhang X."/>
            <person name="Sun H."/>
            <person name="Wang H."/>
        </authorList>
    </citation>
    <scope>NUCLEOTIDE SEQUENCE [LARGE SCALE GENOMIC DNA]</scope>
    <source>
        <strain evidence="5">TB1705</strain>
        <tissue evidence="5">Leaf</tissue>
    </source>
</reference>
<dbReference type="OrthoDB" id="1886792at2759"/>
<dbReference type="PANTHER" id="PTHR31945:SF17">
    <property type="entry name" value="TRANSCRIPTION FACTOR FER-LIKE IRON DEFICIENCY-INDUCED TRANSCRIPTION FACTOR"/>
    <property type="match status" value="1"/>
</dbReference>
<organism evidence="5 6">
    <name type="scientific">Kingdonia uniflora</name>
    <dbReference type="NCBI Taxonomy" id="39325"/>
    <lineage>
        <taxon>Eukaryota</taxon>
        <taxon>Viridiplantae</taxon>
        <taxon>Streptophyta</taxon>
        <taxon>Embryophyta</taxon>
        <taxon>Tracheophyta</taxon>
        <taxon>Spermatophyta</taxon>
        <taxon>Magnoliopsida</taxon>
        <taxon>Ranunculales</taxon>
        <taxon>Circaeasteraceae</taxon>
        <taxon>Kingdonia</taxon>
    </lineage>
</organism>
<gene>
    <name evidence="5" type="ORF">GIB67_018055</name>
</gene>
<dbReference type="AlphaFoldDB" id="A0A7J7NWD8"/>
<dbReference type="GO" id="GO:0005634">
    <property type="term" value="C:nucleus"/>
    <property type="evidence" value="ECO:0007669"/>
    <property type="project" value="UniProtKB-SubCell"/>
</dbReference>
<evidence type="ECO:0000256" key="1">
    <source>
        <dbReference type="ARBA" id="ARBA00004123"/>
    </source>
</evidence>
<proteinExistence type="predicted"/>
<dbReference type="EMBL" id="JACGCM010000479">
    <property type="protein sequence ID" value="KAF6171531.1"/>
    <property type="molecule type" value="Genomic_DNA"/>
</dbReference>
<evidence type="ECO:0000256" key="4">
    <source>
        <dbReference type="ARBA" id="ARBA00023242"/>
    </source>
</evidence>
<comment type="caution">
    <text evidence="5">The sequence shown here is derived from an EMBL/GenBank/DDBJ whole genome shotgun (WGS) entry which is preliminary data.</text>
</comment>
<dbReference type="PANTHER" id="PTHR31945">
    <property type="entry name" value="TRANSCRIPTION FACTOR SCREAM2-RELATED"/>
    <property type="match status" value="1"/>
</dbReference>
<dbReference type="GO" id="GO:0003700">
    <property type="term" value="F:DNA-binding transcription factor activity"/>
    <property type="evidence" value="ECO:0007669"/>
    <property type="project" value="TreeGrafter"/>
</dbReference>
<keyword evidence="6" id="KW-1185">Reference proteome</keyword>
<evidence type="ECO:0000256" key="3">
    <source>
        <dbReference type="ARBA" id="ARBA00023163"/>
    </source>
</evidence>
<dbReference type="InterPro" id="IPR051358">
    <property type="entry name" value="TF_AMS/ICE1/BHLH6-like"/>
</dbReference>
<name>A0A7J7NWD8_9MAGN</name>
<accession>A0A7J7NWD8</accession>
<dbReference type="Proteomes" id="UP000541444">
    <property type="component" value="Unassembled WGS sequence"/>
</dbReference>
<evidence type="ECO:0000256" key="2">
    <source>
        <dbReference type="ARBA" id="ARBA00023015"/>
    </source>
</evidence>
<evidence type="ECO:0000313" key="6">
    <source>
        <dbReference type="Proteomes" id="UP000541444"/>
    </source>
</evidence>
<dbReference type="Gene3D" id="4.10.280.10">
    <property type="entry name" value="Helix-loop-helix DNA-binding domain"/>
    <property type="match status" value="1"/>
</dbReference>
<keyword evidence="3" id="KW-0804">Transcription</keyword>
<dbReference type="GO" id="GO:0046983">
    <property type="term" value="F:protein dimerization activity"/>
    <property type="evidence" value="ECO:0007669"/>
    <property type="project" value="InterPro"/>
</dbReference>
<dbReference type="InterPro" id="IPR036638">
    <property type="entry name" value="HLH_DNA-bd_sf"/>
</dbReference>